<evidence type="ECO:0000256" key="1">
    <source>
        <dbReference type="SAM" id="MobiDB-lite"/>
    </source>
</evidence>
<evidence type="ECO:0000256" key="2">
    <source>
        <dbReference type="SAM" id="Phobius"/>
    </source>
</evidence>
<feature type="transmembrane region" description="Helical" evidence="2">
    <location>
        <begin position="65"/>
        <end position="87"/>
    </location>
</feature>
<dbReference type="STRING" id="1612308.SAMN05444581_106137"/>
<name>A0A1I3YRR1_9HYPH</name>
<evidence type="ECO:0000313" key="4">
    <source>
        <dbReference type="Proteomes" id="UP000198755"/>
    </source>
</evidence>
<feature type="transmembrane region" description="Helical" evidence="2">
    <location>
        <begin position="170"/>
        <end position="193"/>
    </location>
</feature>
<keyword evidence="2" id="KW-1133">Transmembrane helix</keyword>
<keyword evidence="2" id="KW-0472">Membrane</keyword>
<dbReference type="AlphaFoldDB" id="A0A1I3YRR1"/>
<proteinExistence type="predicted"/>
<dbReference type="EMBL" id="FOSN01000006">
    <property type="protein sequence ID" value="SFK34548.1"/>
    <property type="molecule type" value="Genomic_DNA"/>
</dbReference>
<organism evidence="3 4">
    <name type="scientific">Methylocapsa palsarum</name>
    <dbReference type="NCBI Taxonomy" id="1612308"/>
    <lineage>
        <taxon>Bacteria</taxon>
        <taxon>Pseudomonadati</taxon>
        <taxon>Pseudomonadota</taxon>
        <taxon>Alphaproteobacteria</taxon>
        <taxon>Hyphomicrobiales</taxon>
        <taxon>Beijerinckiaceae</taxon>
        <taxon>Methylocapsa</taxon>
    </lineage>
</organism>
<keyword evidence="2" id="KW-0812">Transmembrane</keyword>
<keyword evidence="4" id="KW-1185">Reference proteome</keyword>
<feature type="transmembrane region" description="Helical" evidence="2">
    <location>
        <begin position="99"/>
        <end position="119"/>
    </location>
</feature>
<sequence>MCWSGEASAALAAVGVAGAGYAALKKNPEPVALWSCLLYFSSMEVLQAASYSVINQCGNPLNQVLTLLGYLHISFQPFFINAVALYFMPKDVARRLAPFVYAACFIGALSMIVQLYPFAWAGRCAPGRPLCGEILCTVRGEWHLAWNLPVNGLGNSFIDNRWLGFGHPGYAFTGFLLPLLYGSWRFMLFSYVAGPLAAGLTTSNINEWPAVWCLFSIVLCLTIIKTPLRRRLHVETPYWRRATEWIRGPAPAPIKENAETAPKSDATPSLT</sequence>
<dbReference type="InterPro" id="IPR043912">
    <property type="entry name" value="DUF5765"/>
</dbReference>
<protein>
    <submittedName>
        <fullName evidence="3">Uncharacterized protein</fullName>
    </submittedName>
</protein>
<reference evidence="3 4" key="1">
    <citation type="submission" date="2016-10" db="EMBL/GenBank/DDBJ databases">
        <authorList>
            <person name="de Groot N.N."/>
        </authorList>
    </citation>
    <scope>NUCLEOTIDE SEQUENCE [LARGE SCALE GENOMIC DNA]</scope>
    <source>
        <strain evidence="3 4">NE2</strain>
    </source>
</reference>
<dbReference type="Pfam" id="PF19069">
    <property type="entry name" value="DUF5765"/>
    <property type="match status" value="1"/>
</dbReference>
<dbReference type="Proteomes" id="UP000198755">
    <property type="component" value="Unassembled WGS sequence"/>
</dbReference>
<evidence type="ECO:0000313" key="3">
    <source>
        <dbReference type="EMBL" id="SFK34548.1"/>
    </source>
</evidence>
<accession>A0A1I3YRR1</accession>
<feature type="region of interest" description="Disordered" evidence="1">
    <location>
        <begin position="252"/>
        <end position="271"/>
    </location>
</feature>
<dbReference type="RefSeq" id="WP_244532217.1">
    <property type="nucleotide sequence ID" value="NZ_FOSN01000006.1"/>
</dbReference>
<gene>
    <name evidence="3" type="ORF">SAMN05444581_106137</name>
</gene>